<name>A0A4D6M6R3_VIGUN</name>
<evidence type="ECO:0000313" key="1">
    <source>
        <dbReference type="EMBL" id="QCD96370.1"/>
    </source>
</evidence>
<accession>A0A4D6M6R3</accession>
<proteinExistence type="predicted"/>
<organism evidence="1 2">
    <name type="scientific">Vigna unguiculata</name>
    <name type="common">Cowpea</name>
    <dbReference type="NCBI Taxonomy" id="3917"/>
    <lineage>
        <taxon>Eukaryota</taxon>
        <taxon>Viridiplantae</taxon>
        <taxon>Streptophyta</taxon>
        <taxon>Embryophyta</taxon>
        <taxon>Tracheophyta</taxon>
        <taxon>Spermatophyta</taxon>
        <taxon>Magnoliopsida</taxon>
        <taxon>eudicotyledons</taxon>
        <taxon>Gunneridae</taxon>
        <taxon>Pentapetalae</taxon>
        <taxon>rosids</taxon>
        <taxon>fabids</taxon>
        <taxon>Fabales</taxon>
        <taxon>Fabaceae</taxon>
        <taxon>Papilionoideae</taxon>
        <taxon>50 kb inversion clade</taxon>
        <taxon>NPAAA clade</taxon>
        <taxon>indigoferoid/millettioid clade</taxon>
        <taxon>Phaseoleae</taxon>
        <taxon>Vigna</taxon>
    </lineage>
</organism>
<dbReference type="Proteomes" id="UP000501690">
    <property type="component" value="Linkage Group LG6"/>
</dbReference>
<sequence>MNEIFKKAKTTLQSQRQGYQAQISFSKDFIEMCLQFTSFSLHIHVFCSFRV</sequence>
<evidence type="ECO:0000313" key="2">
    <source>
        <dbReference type="Proteomes" id="UP000501690"/>
    </source>
</evidence>
<dbReference type="EMBL" id="CP039350">
    <property type="protein sequence ID" value="QCD96370.1"/>
    <property type="molecule type" value="Genomic_DNA"/>
</dbReference>
<dbReference type="AlphaFoldDB" id="A0A4D6M6R3"/>
<protein>
    <submittedName>
        <fullName evidence="1">Uncharacterized protein</fullName>
    </submittedName>
</protein>
<gene>
    <name evidence="1" type="ORF">DEO72_LG6g1072</name>
</gene>
<keyword evidence="2" id="KW-1185">Reference proteome</keyword>
<reference evidence="1 2" key="1">
    <citation type="submission" date="2019-04" db="EMBL/GenBank/DDBJ databases">
        <title>An improved genome assembly and genetic linkage map for asparagus bean, Vigna unguiculata ssp. sesquipedialis.</title>
        <authorList>
            <person name="Xia Q."/>
            <person name="Zhang R."/>
            <person name="Dong Y."/>
        </authorList>
    </citation>
    <scope>NUCLEOTIDE SEQUENCE [LARGE SCALE GENOMIC DNA]</scope>
    <source>
        <tissue evidence="1">Leaf</tissue>
    </source>
</reference>